<evidence type="ECO:0000259" key="5">
    <source>
        <dbReference type="PROSITE" id="PS50937"/>
    </source>
</evidence>
<keyword evidence="7" id="KW-1185">Reference proteome</keyword>
<feature type="domain" description="HTH merR-type" evidence="5">
    <location>
        <begin position="1"/>
        <end position="69"/>
    </location>
</feature>
<dbReference type="InterPro" id="IPR009061">
    <property type="entry name" value="DNA-bd_dom_put_sf"/>
</dbReference>
<name>A0A328AHC8_9CAUL</name>
<dbReference type="EMBL" id="QFYQ01000001">
    <property type="protein sequence ID" value="RAK54150.1"/>
    <property type="molecule type" value="Genomic_DNA"/>
</dbReference>
<evidence type="ECO:0000313" key="7">
    <source>
        <dbReference type="Proteomes" id="UP000249254"/>
    </source>
</evidence>
<dbReference type="Pfam" id="PF09278">
    <property type="entry name" value="MerR-DNA-bind"/>
    <property type="match status" value="1"/>
</dbReference>
<dbReference type="PRINTS" id="PR00040">
    <property type="entry name" value="HTHMERR"/>
</dbReference>
<evidence type="ECO:0000256" key="3">
    <source>
        <dbReference type="ARBA" id="ARBA00023163"/>
    </source>
</evidence>
<organism evidence="6 7">
    <name type="scientific">Phenylobacterium soli</name>
    <dbReference type="NCBI Taxonomy" id="2170551"/>
    <lineage>
        <taxon>Bacteria</taxon>
        <taxon>Pseudomonadati</taxon>
        <taxon>Pseudomonadota</taxon>
        <taxon>Alphaproteobacteria</taxon>
        <taxon>Caulobacterales</taxon>
        <taxon>Caulobacteraceae</taxon>
        <taxon>Phenylobacterium</taxon>
    </lineage>
</organism>
<dbReference type="GO" id="GO:0003677">
    <property type="term" value="F:DNA binding"/>
    <property type="evidence" value="ECO:0007669"/>
    <property type="project" value="UniProtKB-KW"/>
</dbReference>
<evidence type="ECO:0000256" key="1">
    <source>
        <dbReference type="ARBA" id="ARBA00023015"/>
    </source>
</evidence>
<dbReference type="Gene3D" id="1.10.1660.10">
    <property type="match status" value="1"/>
</dbReference>
<comment type="caution">
    <text evidence="6">The sequence shown here is derived from an EMBL/GenBank/DDBJ whole genome shotgun (WGS) entry which is preliminary data.</text>
</comment>
<dbReference type="Pfam" id="PF00376">
    <property type="entry name" value="MerR"/>
    <property type="match status" value="1"/>
</dbReference>
<dbReference type="GO" id="GO:0003700">
    <property type="term" value="F:DNA-binding transcription factor activity"/>
    <property type="evidence" value="ECO:0007669"/>
    <property type="project" value="InterPro"/>
</dbReference>
<dbReference type="Proteomes" id="UP000249254">
    <property type="component" value="Unassembled WGS sequence"/>
</dbReference>
<protein>
    <submittedName>
        <fullName evidence="6">Cu(I)-responsive transcriptional regulator</fullName>
    </submittedName>
</protein>
<feature type="compositionally biased region" description="Pro residues" evidence="4">
    <location>
        <begin position="124"/>
        <end position="133"/>
    </location>
</feature>
<dbReference type="PROSITE" id="PS50937">
    <property type="entry name" value="HTH_MERR_2"/>
    <property type="match status" value="1"/>
</dbReference>
<dbReference type="AlphaFoldDB" id="A0A328AHC8"/>
<dbReference type="OrthoDB" id="9802944at2"/>
<dbReference type="InterPro" id="IPR000551">
    <property type="entry name" value="MerR-type_HTH_dom"/>
</dbReference>
<evidence type="ECO:0000313" key="6">
    <source>
        <dbReference type="EMBL" id="RAK54150.1"/>
    </source>
</evidence>
<evidence type="ECO:0000256" key="4">
    <source>
        <dbReference type="SAM" id="MobiDB-lite"/>
    </source>
</evidence>
<feature type="region of interest" description="Disordered" evidence="4">
    <location>
        <begin position="112"/>
        <end position="133"/>
    </location>
</feature>
<accession>A0A328AHC8</accession>
<dbReference type="PANTHER" id="PTHR30204">
    <property type="entry name" value="REDOX-CYCLING DRUG-SENSING TRANSCRIPTIONAL ACTIVATOR SOXR"/>
    <property type="match status" value="1"/>
</dbReference>
<sequence length="133" mass="14594">MNIGRAAAASGVTAKLIRYYEEIGLVRPAGRTPANYRDFDERSIHELRFIRVARSLGFSVPEIAELLSLWRDPSRDAEAVRTMADARVQQLEERAAGMTQMAEALRALAASCAQGERPQHPVLGPSPPRPPAT</sequence>
<dbReference type="SMART" id="SM00422">
    <property type="entry name" value="HTH_MERR"/>
    <property type="match status" value="1"/>
</dbReference>
<dbReference type="PANTHER" id="PTHR30204:SF94">
    <property type="entry name" value="HEAVY METAL-DEPENDENT TRANSCRIPTIONAL REGULATOR HI_0293-RELATED"/>
    <property type="match status" value="1"/>
</dbReference>
<reference evidence="7" key="1">
    <citation type="submission" date="2018-05" db="EMBL/GenBank/DDBJ databases">
        <authorList>
            <person name="Li X."/>
        </authorList>
    </citation>
    <scope>NUCLEOTIDE SEQUENCE [LARGE SCALE GENOMIC DNA]</scope>
    <source>
        <strain evidence="7">LX32</strain>
    </source>
</reference>
<dbReference type="InterPro" id="IPR015358">
    <property type="entry name" value="Tscrpt_reg_MerR_DNA-bd"/>
</dbReference>
<gene>
    <name evidence="6" type="ORF">DJ017_06265</name>
</gene>
<dbReference type="RefSeq" id="WP_111527901.1">
    <property type="nucleotide sequence ID" value="NZ_JBHRSG010000002.1"/>
</dbReference>
<keyword evidence="2" id="KW-0238">DNA-binding</keyword>
<dbReference type="PROSITE" id="PS00552">
    <property type="entry name" value="HTH_MERR_1"/>
    <property type="match status" value="1"/>
</dbReference>
<dbReference type="SUPFAM" id="SSF46955">
    <property type="entry name" value="Putative DNA-binding domain"/>
    <property type="match status" value="1"/>
</dbReference>
<proteinExistence type="predicted"/>
<keyword evidence="1" id="KW-0805">Transcription regulation</keyword>
<keyword evidence="3" id="KW-0804">Transcription</keyword>
<dbReference type="InterPro" id="IPR047057">
    <property type="entry name" value="MerR_fam"/>
</dbReference>
<evidence type="ECO:0000256" key="2">
    <source>
        <dbReference type="ARBA" id="ARBA00023125"/>
    </source>
</evidence>